<dbReference type="AlphaFoldDB" id="A0A2C9LMH1"/>
<evidence type="ECO:0000313" key="3">
    <source>
        <dbReference type="Proteomes" id="UP000076420"/>
    </source>
</evidence>
<protein>
    <submittedName>
        <fullName evidence="2">Uncharacterized protein</fullName>
    </submittedName>
</protein>
<gene>
    <name evidence="2" type="primary">106058544</name>
</gene>
<dbReference type="Proteomes" id="UP000076420">
    <property type="component" value="Unassembled WGS sequence"/>
</dbReference>
<feature type="region of interest" description="Disordered" evidence="1">
    <location>
        <begin position="30"/>
        <end position="160"/>
    </location>
</feature>
<dbReference type="EnsemblMetazoa" id="BGLB032641-RA">
    <property type="protein sequence ID" value="BGLB032641-PA"/>
    <property type="gene ID" value="BGLB032641"/>
</dbReference>
<evidence type="ECO:0000256" key="1">
    <source>
        <dbReference type="SAM" id="MobiDB-lite"/>
    </source>
</evidence>
<organism evidence="2 3">
    <name type="scientific">Biomphalaria glabrata</name>
    <name type="common">Bloodfluke planorb</name>
    <name type="synonym">Freshwater snail</name>
    <dbReference type="NCBI Taxonomy" id="6526"/>
    <lineage>
        <taxon>Eukaryota</taxon>
        <taxon>Metazoa</taxon>
        <taxon>Spiralia</taxon>
        <taxon>Lophotrochozoa</taxon>
        <taxon>Mollusca</taxon>
        <taxon>Gastropoda</taxon>
        <taxon>Heterobranchia</taxon>
        <taxon>Euthyneura</taxon>
        <taxon>Panpulmonata</taxon>
        <taxon>Hygrophila</taxon>
        <taxon>Lymnaeoidea</taxon>
        <taxon>Planorbidae</taxon>
        <taxon>Biomphalaria</taxon>
    </lineage>
</organism>
<feature type="region of interest" description="Disordered" evidence="1">
    <location>
        <begin position="194"/>
        <end position="227"/>
    </location>
</feature>
<dbReference type="KEGG" id="bgt:106058544"/>
<feature type="compositionally biased region" description="Polar residues" evidence="1">
    <location>
        <begin position="139"/>
        <end position="157"/>
    </location>
</feature>
<reference evidence="2" key="1">
    <citation type="submission" date="2020-05" db="UniProtKB">
        <authorList>
            <consortium name="EnsemblMetazoa"/>
        </authorList>
    </citation>
    <scope>IDENTIFICATION</scope>
    <source>
        <strain evidence="2">BB02</strain>
    </source>
</reference>
<sequence>MSSKRKNTPTKLPKEEGQLVLGLSCSGSSYDMLEENEENVAHSNCDTDTDQDTAEEILSLDRVKERPLQQCDLDDGHRSRPATDGESESEQEDRSRLDGHHSALRPLSPPASKTSSSPLSALFPSQRRSMETVLKRLNSKANDVPSETTLNSGQEISDSPKVMDTVQAVLAGEATLSEKERQISEMINHLQNIRENLSKQKDQEPQFSAQASKSKTGGKSLPSDTST</sequence>
<dbReference type="VEuPathDB" id="VectorBase:BGLAX_051527"/>
<evidence type="ECO:0000313" key="2">
    <source>
        <dbReference type="EnsemblMetazoa" id="BGLB032641-PA"/>
    </source>
</evidence>
<accession>A0A2C9LMH1</accession>
<feature type="compositionally biased region" description="Basic and acidic residues" evidence="1">
    <location>
        <begin position="74"/>
        <end position="83"/>
    </location>
</feature>
<dbReference type="VEuPathDB" id="VectorBase:BGLB032641"/>
<feature type="compositionally biased region" description="Basic and acidic residues" evidence="1">
    <location>
        <begin position="92"/>
        <end position="101"/>
    </location>
</feature>
<feature type="compositionally biased region" description="Polar residues" evidence="1">
    <location>
        <begin position="205"/>
        <end position="227"/>
    </location>
</feature>
<proteinExistence type="predicted"/>
<name>A0A2C9LMH1_BIOGL</name>